<gene>
    <name evidence="3" type="ORF">PM001_LOCUS8391</name>
</gene>
<evidence type="ECO:0000313" key="3">
    <source>
        <dbReference type="EMBL" id="CAK7923241.1"/>
    </source>
</evidence>
<reference evidence="3" key="1">
    <citation type="submission" date="2024-01" db="EMBL/GenBank/DDBJ databases">
        <authorList>
            <person name="Webb A."/>
        </authorList>
    </citation>
    <scope>NUCLEOTIDE SEQUENCE</scope>
    <source>
        <strain evidence="3">Pm1</strain>
    </source>
</reference>
<protein>
    <recommendedName>
        <fullName evidence="5">AB hydrolase-1 domain-containing protein</fullName>
    </recommendedName>
</protein>
<evidence type="ECO:0000256" key="1">
    <source>
        <dbReference type="ARBA" id="ARBA00008645"/>
    </source>
</evidence>
<name>A0AAV1TLI5_9STRA</name>
<dbReference type="Gene3D" id="3.40.50.1820">
    <property type="entry name" value="alpha/beta hydrolase"/>
    <property type="match status" value="1"/>
</dbReference>
<dbReference type="Proteomes" id="UP001162060">
    <property type="component" value="Unassembled WGS sequence"/>
</dbReference>
<comment type="similarity">
    <text evidence="1">Belongs to the AB hydrolase superfamily.</text>
</comment>
<evidence type="ECO:0000256" key="2">
    <source>
        <dbReference type="SAM" id="SignalP"/>
    </source>
</evidence>
<evidence type="ECO:0008006" key="5">
    <source>
        <dbReference type="Google" id="ProtNLM"/>
    </source>
</evidence>
<organism evidence="3 4">
    <name type="scientific">Peronospora matthiolae</name>
    <dbReference type="NCBI Taxonomy" id="2874970"/>
    <lineage>
        <taxon>Eukaryota</taxon>
        <taxon>Sar</taxon>
        <taxon>Stramenopiles</taxon>
        <taxon>Oomycota</taxon>
        <taxon>Peronosporomycetes</taxon>
        <taxon>Peronosporales</taxon>
        <taxon>Peronosporaceae</taxon>
        <taxon>Peronospora</taxon>
    </lineage>
</organism>
<proteinExistence type="inferred from homology"/>
<dbReference type="InterPro" id="IPR029058">
    <property type="entry name" value="AB_hydrolase_fold"/>
</dbReference>
<accession>A0AAV1TLI5</accession>
<feature type="signal peptide" evidence="2">
    <location>
        <begin position="1"/>
        <end position="20"/>
    </location>
</feature>
<keyword evidence="2" id="KW-0732">Signal</keyword>
<feature type="chain" id="PRO_5043864110" description="AB hydrolase-1 domain-containing protein" evidence="2">
    <location>
        <begin position="21"/>
        <end position="576"/>
    </location>
</feature>
<comment type="caution">
    <text evidence="3">The sequence shown here is derived from an EMBL/GenBank/DDBJ whole genome shotgun (WGS) entry which is preliminary data.</text>
</comment>
<dbReference type="PANTHER" id="PTHR43039">
    <property type="entry name" value="ESTERASE-RELATED"/>
    <property type="match status" value="1"/>
</dbReference>
<dbReference type="EMBL" id="CAKLBY020000068">
    <property type="protein sequence ID" value="CAK7923241.1"/>
    <property type="molecule type" value="Genomic_DNA"/>
</dbReference>
<evidence type="ECO:0000313" key="4">
    <source>
        <dbReference type="Proteomes" id="UP001162060"/>
    </source>
</evidence>
<dbReference type="AlphaFoldDB" id="A0AAV1TLI5"/>
<dbReference type="SUPFAM" id="SSF53474">
    <property type="entry name" value="alpha/beta-Hydrolases"/>
    <property type="match status" value="1"/>
</dbReference>
<sequence length="576" mass="61618">MQLHCVLSILSAGVIGKTLAAPANTSNHEAIKWDHCAGFTFDRGFTNFDAECMIFSAPLCYPGVCEAPASASPTVNVFVKRVAAVGNNAASAPNVILIPGGPGLSSSTLEWALQDVHEGMGGDVNVYLIERRGTGRSTRLDCTAAQSTTSGSPSGGKVELSEVPACALDLQNTYGNLAAFSTTSAAMDILDFLAKCTNGLSTFVYGRSYGTVVAQRLMQLNPTTVTGYILDSVMTSSLAPDQRSYYPSRDAAFGEVAEHFMELCAQDSECSAHFKDTSLSATLHDVLSKFDSNPNSTCAAMVAEFTMTTPSVGLRKQLGGLLNEPVLRSLIPPIVYRLHRCDANDVEVLKMFLQVNTDYTSIPNESEAIASDLLGDLVLFSEFWETPTPSQAELQARFATAGMLETPVYDVLPQYCAFSKEQSLQCAETGVKSYDANGIIYPHDQYSNAVPTISSQASVLLMSGGSDPVTPSKYAKFLFEALDTTKKELVVFDYVPHSVMGAAVYGEDEKDCGLELLISFVSSNGDLAHLDKSCMAKMPAFDMKVRVKEANSYFGTDDAYNGVSTPAQQDAGATPA</sequence>